<gene>
    <name evidence="2" type="ORF">CHX27_10220</name>
</gene>
<comment type="caution">
    <text evidence="2">The sequence shown here is derived from an EMBL/GenBank/DDBJ whole genome shotgun (WGS) entry which is preliminary data.</text>
</comment>
<dbReference type="Gene3D" id="2.40.128.520">
    <property type="match status" value="1"/>
</dbReference>
<feature type="domain" description="DUF2147" evidence="1">
    <location>
        <begin position="14"/>
        <end position="129"/>
    </location>
</feature>
<organism evidence="2 3">
    <name type="scientific">Flavobacterium aurantiibacter</name>
    <dbReference type="NCBI Taxonomy" id="2023067"/>
    <lineage>
        <taxon>Bacteria</taxon>
        <taxon>Pseudomonadati</taxon>
        <taxon>Bacteroidota</taxon>
        <taxon>Flavobacteriia</taxon>
        <taxon>Flavobacteriales</taxon>
        <taxon>Flavobacteriaceae</taxon>
        <taxon>Flavobacterium</taxon>
    </lineage>
</organism>
<protein>
    <recommendedName>
        <fullName evidence="1">DUF2147 domain-containing protein</fullName>
    </recommendedName>
</protein>
<dbReference type="EMBL" id="NOXX01000204">
    <property type="protein sequence ID" value="OYQ43449.1"/>
    <property type="molecule type" value="Genomic_DNA"/>
</dbReference>
<keyword evidence="3" id="KW-1185">Reference proteome</keyword>
<sequence length="131" mass="14974">MLFFQLSIGQTVLGKWKTIDDQTGKAMSIVEIVERNGKIEGRVIDILNPANKNRRCENCDGENKDKPILNLRIIEGLTKDGNEYSGGHILDPKTGKKYKCYITLENKDKLKVRGYIGISLLGRTQYWHRVH</sequence>
<proteinExistence type="predicted"/>
<dbReference type="OrthoDB" id="9814399at2"/>
<dbReference type="AlphaFoldDB" id="A0A255ZPW6"/>
<evidence type="ECO:0000313" key="3">
    <source>
        <dbReference type="Proteomes" id="UP000216035"/>
    </source>
</evidence>
<name>A0A255ZPW6_9FLAO</name>
<evidence type="ECO:0000259" key="1">
    <source>
        <dbReference type="Pfam" id="PF09917"/>
    </source>
</evidence>
<dbReference type="Proteomes" id="UP000216035">
    <property type="component" value="Unassembled WGS sequence"/>
</dbReference>
<dbReference type="PANTHER" id="PTHR36919:SF3">
    <property type="entry name" value="BLL5882 PROTEIN"/>
    <property type="match status" value="1"/>
</dbReference>
<reference evidence="2 3" key="1">
    <citation type="submission" date="2017-07" db="EMBL/GenBank/DDBJ databases">
        <title>Flavobacterium cyanobacteriorum sp. nov., isolated from cyanobacterial aggregates in a eutrophic lake.</title>
        <authorList>
            <person name="Cai H."/>
        </authorList>
    </citation>
    <scope>NUCLEOTIDE SEQUENCE [LARGE SCALE GENOMIC DNA]</scope>
    <source>
        <strain evidence="2 3">TH167</strain>
    </source>
</reference>
<dbReference type="PANTHER" id="PTHR36919">
    <property type="entry name" value="BLR1215 PROTEIN"/>
    <property type="match status" value="1"/>
</dbReference>
<accession>A0A255ZPW6</accession>
<evidence type="ECO:0000313" key="2">
    <source>
        <dbReference type="EMBL" id="OYQ43449.1"/>
    </source>
</evidence>
<dbReference type="Pfam" id="PF09917">
    <property type="entry name" value="DUF2147"/>
    <property type="match status" value="1"/>
</dbReference>
<dbReference type="InterPro" id="IPR019223">
    <property type="entry name" value="DUF2147"/>
</dbReference>